<dbReference type="Pfam" id="PF00535">
    <property type="entry name" value="Glycos_transf_2"/>
    <property type="match status" value="1"/>
</dbReference>
<feature type="transmembrane region" description="Helical" evidence="1">
    <location>
        <begin position="287"/>
        <end position="312"/>
    </location>
</feature>
<protein>
    <recommendedName>
        <fullName evidence="2">Glycosyltransferase 2-like domain-containing protein</fullName>
    </recommendedName>
</protein>
<feature type="transmembrane region" description="Helical" evidence="1">
    <location>
        <begin position="333"/>
        <end position="357"/>
    </location>
</feature>
<dbReference type="InterPro" id="IPR029044">
    <property type="entry name" value="Nucleotide-diphossugar_trans"/>
</dbReference>
<dbReference type="PANTHER" id="PTHR48090">
    <property type="entry name" value="UNDECAPRENYL-PHOSPHATE 4-DEOXY-4-FORMAMIDO-L-ARABINOSE TRANSFERASE-RELATED"/>
    <property type="match status" value="1"/>
</dbReference>
<dbReference type="RefSeq" id="WP_013187319.1">
    <property type="nucleotide sequence ID" value="NC_014230.1"/>
</dbReference>
<keyword evidence="1" id="KW-0472">Membrane</keyword>
<sequence length="364" mass="41452">MFYTALLIAFAVIVLLNSICYIYLGQFTFTSFTAFHKREHYPTSIIICAKNEAENLKRFLPIICNQVFPVFEVIVVNDGSTDNTQNVLLDVKQAFPELRIIKNTNCLGKKASISKAIELATYNHLLFTDADCKPESKYWVQHMTQNFSENHTIVLGYSGYKKEKGILNSIIRYETVITALQYFGMAHHNNAYMGVGRNLAYTKACFKANKGFNSHKHIASGDDDLFIAEASTKTNTAISLNKASFTTSLPKASLKAWFHQKRRHITTANRYSFKIKTILAGFYISQLLFWLFCISLLIIQPYSIVVISLFLVRELIQGFILYKTFKTLHESALLLIFPLLEILLLSVQACLFITNIVSKPKSWD</sequence>
<dbReference type="EMBL" id="CP002046">
    <property type="protein sequence ID" value="EAP85933.1"/>
    <property type="molecule type" value="Genomic_DNA"/>
</dbReference>
<evidence type="ECO:0000259" key="2">
    <source>
        <dbReference type="Pfam" id="PF00535"/>
    </source>
</evidence>
<dbReference type="CAZy" id="GT2">
    <property type="family name" value="Glycosyltransferase Family 2"/>
</dbReference>
<keyword evidence="1" id="KW-0812">Transmembrane</keyword>
<gene>
    <name evidence="3" type="ordered locus">CA2559_07871</name>
</gene>
<proteinExistence type="predicted"/>
<evidence type="ECO:0000256" key="1">
    <source>
        <dbReference type="SAM" id="Phobius"/>
    </source>
</evidence>
<dbReference type="Gene3D" id="3.90.550.10">
    <property type="entry name" value="Spore Coat Polysaccharide Biosynthesis Protein SpsA, Chain A"/>
    <property type="match status" value="1"/>
</dbReference>
<dbReference type="InterPro" id="IPR001173">
    <property type="entry name" value="Glyco_trans_2-like"/>
</dbReference>
<dbReference type="InterPro" id="IPR050256">
    <property type="entry name" value="Glycosyltransferase_2"/>
</dbReference>
<organism evidence="3 4">
    <name type="scientific">Croceibacter atlanticus (strain ATCC BAA-628 / JCM 21780 / CIP 108009 / IAM 15332 / KCTC 12090 / HTCC2559)</name>
    <dbReference type="NCBI Taxonomy" id="216432"/>
    <lineage>
        <taxon>Bacteria</taxon>
        <taxon>Pseudomonadati</taxon>
        <taxon>Bacteroidota</taxon>
        <taxon>Flavobacteriia</taxon>
        <taxon>Flavobacteriales</taxon>
        <taxon>Flavobacteriaceae</taxon>
        <taxon>Croceibacter</taxon>
    </lineage>
</organism>
<dbReference type="AlphaFoldDB" id="A3UBD2"/>
<feature type="domain" description="Glycosyltransferase 2-like" evidence="2">
    <location>
        <begin position="44"/>
        <end position="161"/>
    </location>
</feature>
<keyword evidence="4" id="KW-1185">Reference proteome</keyword>
<dbReference type="KEGG" id="cat:CA2559_07871"/>
<dbReference type="HOGENOM" id="CLU_055604_0_0_10"/>
<accession>A3UBD2</accession>
<dbReference type="Proteomes" id="UP000002297">
    <property type="component" value="Chromosome"/>
</dbReference>
<dbReference type="GeneID" id="89453329"/>
<reference evidence="3 4" key="1">
    <citation type="journal article" date="2010" name="J. Bacteriol.">
        <title>The complete genome sequence of Croceibacter atlanticus HTCC2559T.</title>
        <authorList>
            <person name="Oh H.M."/>
            <person name="Kang I."/>
            <person name="Ferriera S."/>
            <person name="Giovannoni S.J."/>
            <person name="Cho J.C."/>
        </authorList>
    </citation>
    <scope>NUCLEOTIDE SEQUENCE [LARGE SCALE GENOMIC DNA]</scope>
    <source>
        <strain evidence="4">ATCC BAA-628 / HTCC2559 / KCTC 12090</strain>
    </source>
</reference>
<dbReference type="SUPFAM" id="SSF53448">
    <property type="entry name" value="Nucleotide-diphospho-sugar transferases"/>
    <property type="match status" value="1"/>
</dbReference>
<dbReference type="eggNOG" id="COG1215">
    <property type="taxonomic scope" value="Bacteria"/>
</dbReference>
<evidence type="ECO:0000313" key="3">
    <source>
        <dbReference type="EMBL" id="EAP85933.1"/>
    </source>
</evidence>
<evidence type="ECO:0000313" key="4">
    <source>
        <dbReference type="Proteomes" id="UP000002297"/>
    </source>
</evidence>
<dbReference type="STRING" id="216432.CA2559_07871"/>
<name>A3UBD2_CROAH</name>
<keyword evidence="1" id="KW-1133">Transmembrane helix</keyword>
<dbReference type="OrthoDB" id="9800276at2"/>